<reference evidence="1 2" key="1">
    <citation type="submission" date="2013-07" db="EMBL/GenBank/DDBJ databases">
        <title>The Genome Sequence of Kwoniella mangroviensis CBS10435.</title>
        <authorList>
            <consortium name="The Broad Institute Genome Sequencing Platform"/>
            <person name="Cuomo C."/>
            <person name="Litvintseva A."/>
            <person name="Chen Y."/>
            <person name="Heitman J."/>
            <person name="Sun S."/>
            <person name="Springer D."/>
            <person name="Dromer F."/>
            <person name="Young S.K."/>
            <person name="Zeng Q."/>
            <person name="Gargeya S."/>
            <person name="Fitzgerald M."/>
            <person name="Abouelleil A."/>
            <person name="Alvarado L."/>
            <person name="Berlin A.M."/>
            <person name="Chapman S.B."/>
            <person name="Dewar J."/>
            <person name="Goldberg J."/>
            <person name="Griggs A."/>
            <person name="Gujja S."/>
            <person name="Hansen M."/>
            <person name="Howarth C."/>
            <person name="Imamovic A."/>
            <person name="Larimer J."/>
            <person name="McCowan C."/>
            <person name="Murphy C."/>
            <person name="Pearson M."/>
            <person name="Priest M."/>
            <person name="Roberts A."/>
            <person name="Saif S."/>
            <person name="Shea T."/>
            <person name="Sykes S."/>
            <person name="Wortman J."/>
            <person name="Nusbaum C."/>
            <person name="Birren B."/>
        </authorList>
    </citation>
    <scope>NUCLEOTIDE SEQUENCE [LARGE SCALE GENOMIC DNA]</scope>
    <source>
        <strain evidence="1 2">CBS 10435</strain>
    </source>
</reference>
<organism evidence="1 2">
    <name type="scientific">Kwoniella mangroviensis CBS 10435</name>
    <dbReference type="NCBI Taxonomy" id="1331196"/>
    <lineage>
        <taxon>Eukaryota</taxon>
        <taxon>Fungi</taxon>
        <taxon>Dikarya</taxon>
        <taxon>Basidiomycota</taxon>
        <taxon>Agaricomycotina</taxon>
        <taxon>Tremellomycetes</taxon>
        <taxon>Tremellales</taxon>
        <taxon>Cryptococcaceae</taxon>
        <taxon>Kwoniella</taxon>
    </lineage>
</organism>
<dbReference type="Proteomes" id="UP000092583">
    <property type="component" value="Unassembled WGS sequence"/>
</dbReference>
<proteinExistence type="predicted"/>
<sequence length="126" mass="14391">MPFNPLPSGYTFNPYVSSLQPAQVYLVGVFLSQIVNFTTRPQSWNPFDPLPTISALVFPHWVLQEVRSEVFNSLPPDLFNPDGVTLLLQCPPEFVEQLHQQAQNMNQTYSEVMYFGWGRMPISESP</sequence>
<protein>
    <submittedName>
        <fullName evidence="1">Uncharacterized protein</fullName>
    </submittedName>
</protein>
<evidence type="ECO:0000313" key="1">
    <source>
        <dbReference type="EMBL" id="OCF55005.1"/>
    </source>
</evidence>
<accession>A0A1B9IHJ6</accession>
<dbReference type="OrthoDB" id="2563608at2759"/>
<reference evidence="2" key="2">
    <citation type="submission" date="2013-12" db="EMBL/GenBank/DDBJ databases">
        <title>Evolution of pathogenesis and genome organization in the Tremellales.</title>
        <authorList>
            <person name="Cuomo C."/>
            <person name="Litvintseva A."/>
            <person name="Heitman J."/>
            <person name="Chen Y."/>
            <person name="Sun S."/>
            <person name="Springer D."/>
            <person name="Dromer F."/>
            <person name="Young S."/>
            <person name="Zeng Q."/>
            <person name="Chapman S."/>
            <person name="Gujja S."/>
            <person name="Saif S."/>
            <person name="Birren B."/>
        </authorList>
    </citation>
    <scope>NUCLEOTIDE SEQUENCE [LARGE SCALE GENOMIC DNA]</scope>
    <source>
        <strain evidence="2">CBS 10435</strain>
    </source>
</reference>
<name>A0A1B9IHJ6_9TREE</name>
<dbReference type="EMBL" id="KI669468">
    <property type="protein sequence ID" value="OCF55005.1"/>
    <property type="molecule type" value="Genomic_DNA"/>
</dbReference>
<keyword evidence="2" id="KW-1185">Reference proteome</keyword>
<gene>
    <name evidence="1" type="ORF">L486_07661</name>
</gene>
<dbReference type="AlphaFoldDB" id="A0A1B9IHJ6"/>
<evidence type="ECO:0000313" key="2">
    <source>
        <dbReference type="Proteomes" id="UP000092583"/>
    </source>
</evidence>